<evidence type="ECO:0000313" key="1">
    <source>
        <dbReference type="EMBL" id="KFD52291.1"/>
    </source>
</evidence>
<evidence type="ECO:0000313" key="2">
    <source>
        <dbReference type="Proteomes" id="UP000030764"/>
    </source>
</evidence>
<sequence>MFTSDRSVEPFSWRQPTLQAVTIYPLLNVKGKKK</sequence>
<dbReference type="AlphaFoldDB" id="A0A085M4Z5"/>
<accession>A0A085M4Z5</accession>
<keyword evidence="2" id="KW-1185">Reference proteome</keyword>
<protein>
    <submittedName>
        <fullName evidence="1">Uncharacterized protein</fullName>
    </submittedName>
</protein>
<dbReference type="Proteomes" id="UP000030764">
    <property type="component" value="Unassembled WGS sequence"/>
</dbReference>
<name>A0A085M4Z5_9BILA</name>
<organism evidence="1 2">
    <name type="scientific">Trichuris suis</name>
    <name type="common">pig whipworm</name>
    <dbReference type="NCBI Taxonomy" id="68888"/>
    <lineage>
        <taxon>Eukaryota</taxon>
        <taxon>Metazoa</taxon>
        <taxon>Ecdysozoa</taxon>
        <taxon>Nematoda</taxon>
        <taxon>Enoplea</taxon>
        <taxon>Dorylaimia</taxon>
        <taxon>Trichinellida</taxon>
        <taxon>Trichuridae</taxon>
        <taxon>Trichuris</taxon>
    </lineage>
</organism>
<dbReference type="EMBL" id="KL363229">
    <property type="protein sequence ID" value="KFD52291.1"/>
    <property type="molecule type" value="Genomic_DNA"/>
</dbReference>
<proteinExistence type="predicted"/>
<reference evidence="1 2" key="1">
    <citation type="journal article" date="2014" name="Nat. Genet.">
        <title>Genome and transcriptome of the porcine whipworm Trichuris suis.</title>
        <authorList>
            <person name="Jex A.R."/>
            <person name="Nejsum P."/>
            <person name="Schwarz E.M."/>
            <person name="Hu L."/>
            <person name="Young N.D."/>
            <person name="Hall R.S."/>
            <person name="Korhonen P.K."/>
            <person name="Liao S."/>
            <person name="Thamsborg S."/>
            <person name="Xia J."/>
            <person name="Xu P."/>
            <person name="Wang S."/>
            <person name="Scheerlinck J.P."/>
            <person name="Hofmann A."/>
            <person name="Sternberg P.W."/>
            <person name="Wang J."/>
            <person name="Gasser R.B."/>
        </authorList>
    </citation>
    <scope>NUCLEOTIDE SEQUENCE [LARGE SCALE GENOMIC DNA]</scope>
    <source>
        <strain evidence="1">DCEP-RM93M</strain>
    </source>
</reference>
<gene>
    <name evidence="1" type="ORF">M513_06854</name>
</gene>